<keyword evidence="3" id="KW-1185">Reference proteome</keyword>
<dbReference type="InterPro" id="IPR055100">
    <property type="entry name" value="GNAT_LYC1-like"/>
</dbReference>
<gene>
    <name evidence="2" type="ORF">F5891DRAFT_1127199</name>
</gene>
<evidence type="ECO:0000313" key="2">
    <source>
        <dbReference type="EMBL" id="KAG1903332.1"/>
    </source>
</evidence>
<accession>A0AAD4EC89</accession>
<organism evidence="2 3">
    <name type="scientific">Suillus fuscotomentosus</name>
    <dbReference type="NCBI Taxonomy" id="1912939"/>
    <lineage>
        <taxon>Eukaryota</taxon>
        <taxon>Fungi</taxon>
        <taxon>Dikarya</taxon>
        <taxon>Basidiomycota</taxon>
        <taxon>Agaricomycotina</taxon>
        <taxon>Agaricomycetes</taxon>
        <taxon>Agaricomycetidae</taxon>
        <taxon>Boletales</taxon>
        <taxon>Suillineae</taxon>
        <taxon>Suillaceae</taxon>
        <taxon>Suillus</taxon>
    </lineage>
</organism>
<dbReference type="PANTHER" id="PTHR34815">
    <property type="entry name" value="LYSINE ACETYLTRANSFERASE"/>
    <property type="match status" value="1"/>
</dbReference>
<protein>
    <recommendedName>
        <fullName evidence="1">LYC1 C-terminal domain-containing protein</fullName>
    </recommendedName>
</protein>
<comment type="caution">
    <text evidence="2">The sequence shown here is derived from an EMBL/GenBank/DDBJ whole genome shotgun (WGS) entry which is preliminary data.</text>
</comment>
<proteinExistence type="predicted"/>
<dbReference type="EMBL" id="JABBWK010000013">
    <property type="protein sequence ID" value="KAG1903332.1"/>
    <property type="molecule type" value="Genomic_DNA"/>
</dbReference>
<dbReference type="RefSeq" id="XP_041228907.1">
    <property type="nucleotide sequence ID" value="XM_041364160.1"/>
</dbReference>
<dbReference type="AlphaFoldDB" id="A0AAD4EC89"/>
<dbReference type="Proteomes" id="UP001195769">
    <property type="component" value="Unassembled WGS sequence"/>
</dbReference>
<dbReference type="PANTHER" id="PTHR34815:SF2">
    <property type="entry name" value="N-ACETYLTRANSFERASE DOMAIN-CONTAINING PROTEIN"/>
    <property type="match status" value="1"/>
</dbReference>
<evidence type="ECO:0000259" key="1">
    <source>
        <dbReference type="Pfam" id="PF22998"/>
    </source>
</evidence>
<dbReference type="GeneID" id="64658458"/>
<sequence length="336" mass="37341">MESKVDFASLSLFPATRAQVEESWCRTWPQWGGTLSLTEYLAREVEMESMDHAKDGKFITWVLAPRDDPTTLNFMCSCETFKRSGLVAYPSSSTSEPNSVHEVTCYAIASVFTPPSKRGRGYASHMMSLLHWVIASRVNLPKFPEAWGAPPEQVAEASEGLFSCLYSDVGEDFYRSAGPGGKEGGWETQGAVSTIWDVGAEEGDDNEWTWLTQEQLNGLWDRDAGRIKKELEKMLTSDTSYEVERPAAFVTCLPTNGVCGFHISRSTDIPGLISKIRQAARRSGIGKVEVWKLGEGLRGIAERTGGQTGIRNEHLPQMMWYGPGTMGNIEWAYNEK</sequence>
<evidence type="ECO:0000313" key="3">
    <source>
        <dbReference type="Proteomes" id="UP001195769"/>
    </source>
</evidence>
<dbReference type="InterPro" id="IPR053013">
    <property type="entry name" value="LAT"/>
</dbReference>
<dbReference type="Pfam" id="PF22998">
    <property type="entry name" value="GNAT_LYC1-like"/>
    <property type="match status" value="1"/>
</dbReference>
<name>A0AAD4EC89_9AGAM</name>
<feature type="domain" description="LYC1 C-terminal" evidence="1">
    <location>
        <begin position="269"/>
        <end position="336"/>
    </location>
</feature>
<reference evidence="2" key="1">
    <citation type="journal article" date="2020" name="New Phytol.">
        <title>Comparative genomics reveals dynamic genome evolution in host specialist ectomycorrhizal fungi.</title>
        <authorList>
            <person name="Lofgren L.A."/>
            <person name="Nguyen N.H."/>
            <person name="Vilgalys R."/>
            <person name="Ruytinx J."/>
            <person name="Liao H.L."/>
            <person name="Branco S."/>
            <person name="Kuo A."/>
            <person name="LaButti K."/>
            <person name="Lipzen A."/>
            <person name="Andreopoulos W."/>
            <person name="Pangilinan J."/>
            <person name="Riley R."/>
            <person name="Hundley H."/>
            <person name="Na H."/>
            <person name="Barry K."/>
            <person name="Grigoriev I.V."/>
            <person name="Stajich J.E."/>
            <person name="Kennedy P.G."/>
        </authorList>
    </citation>
    <scope>NUCLEOTIDE SEQUENCE</scope>
    <source>
        <strain evidence="2">FC203</strain>
    </source>
</reference>